<proteinExistence type="predicted"/>
<accession>A0AAJ0CGP6</accession>
<dbReference type="InterPro" id="IPR006598">
    <property type="entry name" value="CAP10"/>
</dbReference>
<comment type="caution">
    <text evidence="2">The sequence shown here is derived from an EMBL/GenBank/DDBJ whole genome shotgun (WGS) entry which is preliminary data.</text>
</comment>
<gene>
    <name evidence="2" type="ORF">QQS21_010763</name>
</gene>
<sequence length="390" mass="44949">MRREASQFDMTINVRDGAAKAGSDWFWTKVWLNLIKAVEHLLADMDIALNTMDGPRLVVPWEEIDAHMKSASKTVKLARAKTMNNEFRRWPAPRTGFLAGNVTSKAWEDNVCHRPDLQGLEGILVHPLSASSTKTCFPMFGGPKLALNNEILLPAPMYWNKEERFGGGNDHGIQRHEKANKVIWHGVATGGKNFPDNWRGSHRHRFVSMNDGTKIGRTVLGRQGRELSEYGVQAEKDARLGPMVDEFADQYHNKFVPDIDGNSLSGRYLGFLRSASLPIKTTIFRKWRDSRLLHWKHFVPTDSRFLDYYGIMEYFLGYEGCHAHDKAAERIAMEGKEWAEKVLRKEDMSIYVLRLLLEYARVVDDDRESMGWVQDVIRNPSLEKSWKRWW</sequence>
<dbReference type="InterPro" id="IPR051091">
    <property type="entry name" value="O-Glucosyltr/Glycosyltrsf_90"/>
</dbReference>
<evidence type="ECO:0000313" key="2">
    <source>
        <dbReference type="EMBL" id="KAK2591543.1"/>
    </source>
</evidence>
<dbReference type="AlphaFoldDB" id="A0AAJ0CGP6"/>
<dbReference type="EMBL" id="JASWJB010000327">
    <property type="protein sequence ID" value="KAK2591543.1"/>
    <property type="molecule type" value="Genomic_DNA"/>
</dbReference>
<name>A0AAJ0CGP6_9HYPO</name>
<reference evidence="2" key="1">
    <citation type="submission" date="2023-06" db="EMBL/GenBank/DDBJ databases">
        <title>Conoideocrella luteorostrata (Hypocreales: Clavicipitaceae), a potential biocontrol fungus for elongate hemlock scale in United States Christmas tree production areas.</title>
        <authorList>
            <person name="Barrett H."/>
            <person name="Lovett B."/>
            <person name="Macias A.M."/>
            <person name="Stajich J.E."/>
            <person name="Kasson M.T."/>
        </authorList>
    </citation>
    <scope>NUCLEOTIDE SEQUENCE</scope>
    <source>
        <strain evidence="2">ARSEF 14590</strain>
    </source>
</reference>
<dbReference type="Proteomes" id="UP001251528">
    <property type="component" value="Unassembled WGS sequence"/>
</dbReference>
<keyword evidence="3" id="KW-1185">Reference proteome</keyword>
<feature type="domain" description="Glycosyl transferase CAP10" evidence="1">
    <location>
        <begin position="106"/>
        <end position="366"/>
    </location>
</feature>
<dbReference type="PANTHER" id="PTHR12203:SF22">
    <property type="entry name" value="CAPSULE ASSOCIATED PROTEIN"/>
    <property type="match status" value="1"/>
</dbReference>
<evidence type="ECO:0000259" key="1">
    <source>
        <dbReference type="SMART" id="SM00672"/>
    </source>
</evidence>
<dbReference type="SMART" id="SM00672">
    <property type="entry name" value="CAP10"/>
    <property type="match status" value="1"/>
</dbReference>
<protein>
    <recommendedName>
        <fullName evidence="1">Glycosyl transferase CAP10 domain-containing protein</fullName>
    </recommendedName>
</protein>
<evidence type="ECO:0000313" key="3">
    <source>
        <dbReference type="Proteomes" id="UP001251528"/>
    </source>
</evidence>
<dbReference type="Pfam" id="PF05686">
    <property type="entry name" value="Glyco_transf_90"/>
    <property type="match status" value="1"/>
</dbReference>
<organism evidence="2 3">
    <name type="scientific">Conoideocrella luteorostrata</name>
    <dbReference type="NCBI Taxonomy" id="1105319"/>
    <lineage>
        <taxon>Eukaryota</taxon>
        <taxon>Fungi</taxon>
        <taxon>Dikarya</taxon>
        <taxon>Ascomycota</taxon>
        <taxon>Pezizomycotina</taxon>
        <taxon>Sordariomycetes</taxon>
        <taxon>Hypocreomycetidae</taxon>
        <taxon>Hypocreales</taxon>
        <taxon>Clavicipitaceae</taxon>
        <taxon>Conoideocrella</taxon>
    </lineage>
</organism>
<dbReference type="PANTHER" id="PTHR12203">
    <property type="entry name" value="KDEL LYS-ASP-GLU-LEU CONTAINING - RELATED"/>
    <property type="match status" value="1"/>
</dbReference>